<dbReference type="GO" id="GO:0005506">
    <property type="term" value="F:iron ion binding"/>
    <property type="evidence" value="ECO:0007669"/>
    <property type="project" value="InterPro"/>
</dbReference>
<dbReference type="Gene3D" id="1.20.1260.10">
    <property type="match status" value="1"/>
</dbReference>
<dbReference type="InterPro" id="IPR009078">
    <property type="entry name" value="Ferritin-like_SF"/>
</dbReference>
<evidence type="ECO:0000256" key="4">
    <source>
        <dbReference type="ARBA" id="ARBA00022982"/>
    </source>
</evidence>
<keyword evidence="4" id="KW-0249">Electron transport</keyword>
<dbReference type="InterPro" id="IPR048574">
    <property type="entry name" value="RUBY_RBDX"/>
</dbReference>
<dbReference type="PANTHER" id="PTHR43865">
    <property type="entry name" value="RUBRERYTHRIN-RELATED"/>
    <property type="match status" value="1"/>
</dbReference>
<evidence type="ECO:0000313" key="9">
    <source>
        <dbReference type="Proteomes" id="UP000309454"/>
    </source>
</evidence>
<dbReference type="InterPro" id="IPR052364">
    <property type="entry name" value="Rubrerythrin"/>
</dbReference>
<dbReference type="PROSITE" id="PS50903">
    <property type="entry name" value="RUBREDOXIN_LIKE"/>
    <property type="match status" value="1"/>
</dbReference>
<dbReference type="Pfam" id="PF02915">
    <property type="entry name" value="Rubrerythrin"/>
    <property type="match status" value="2"/>
</dbReference>
<dbReference type="InterPro" id="IPR024934">
    <property type="entry name" value="Rubredoxin-like_dom"/>
</dbReference>
<name>A0A4T9TBE1_9ACTN</name>
<evidence type="ECO:0000256" key="2">
    <source>
        <dbReference type="ARBA" id="ARBA00022448"/>
    </source>
</evidence>
<dbReference type="Pfam" id="PF21349">
    <property type="entry name" value="RUBY_RBDX"/>
    <property type="match status" value="1"/>
</dbReference>
<protein>
    <submittedName>
        <fullName evidence="8">Rubrerythrin family protein</fullName>
    </submittedName>
</protein>
<comment type="caution">
    <text evidence="8">The sequence shown here is derived from an EMBL/GenBank/DDBJ whole genome shotgun (WGS) entry which is preliminary data.</text>
</comment>
<accession>A0A4T9TBE1</accession>
<dbReference type="SUPFAM" id="SSF47240">
    <property type="entry name" value="Ferritin-like"/>
    <property type="match status" value="1"/>
</dbReference>
<keyword evidence="2" id="KW-0813">Transport</keyword>
<evidence type="ECO:0000256" key="1">
    <source>
        <dbReference type="ARBA" id="ARBA00001965"/>
    </source>
</evidence>
<dbReference type="OrthoDB" id="9799749at2"/>
<evidence type="ECO:0000313" key="8">
    <source>
        <dbReference type="EMBL" id="TJW10848.1"/>
    </source>
</evidence>
<dbReference type="GO" id="GO:0016491">
    <property type="term" value="F:oxidoreductase activity"/>
    <property type="evidence" value="ECO:0007669"/>
    <property type="project" value="InterPro"/>
</dbReference>
<gene>
    <name evidence="8" type="ORF">E5982_06145</name>
</gene>
<evidence type="ECO:0000256" key="3">
    <source>
        <dbReference type="ARBA" id="ARBA00022723"/>
    </source>
</evidence>
<dbReference type="InterPro" id="IPR003251">
    <property type="entry name" value="Rr_diiron-bd_dom"/>
</dbReference>
<keyword evidence="3" id="KW-0479">Metal-binding</keyword>
<organism evidence="8 9">
    <name type="scientific">Parvibacter caecicola</name>
    <dbReference type="NCBI Taxonomy" id="747645"/>
    <lineage>
        <taxon>Bacteria</taxon>
        <taxon>Bacillati</taxon>
        <taxon>Actinomycetota</taxon>
        <taxon>Coriobacteriia</taxon>
        <taxon>Coriobacteriales</taxon>
        <taxon>Coriobacteriaceae</taxon>
        <taxon>Parvibacter</taxon>
    </lineage>
</organism>
<dbReference type="InterPro" id="IPR012347">
    <property type="entry name" value="Ferritin-like"/>
</dbReference>
<reference evidence="8 9" key="1">
    <citation type="submission" date="2019-04" db="EMBL/GenBank/DDBJ databases">
        <title>Microbes associate with the intestines of laboratory mice.</title>
        <authorList>
            <person name="Navarre W."/>
            <person name="Wong E."/>
            <person name="Huang K.C."/>
            <person name="Tropini C."/>
            <person name="Ng K."/>
            <person name="Yu B."/>
        </authorList>
    </citation>
    <scope>NUCLEOTIDE SEQUENCE [LARGE SCALE GENOMIC DNA]</scope>
    <source>
        <strain evidence="8 9">NM48_B13</strain>
    </source>
</reference>
<dbReference type="Proteomes" id="UP000309454">
    <property type="component" value="Unassembled WGS sequence"/>
</dbReference>
<dbReference type="InterPro" id="IPR009040">
    <property type="entry name" value="Ferritin-like_diiron"/>
</dbReference>
<dbReference type="CDD" id="cd01041">
    <property type="entry name" value="Rubrerythrin"/>
    <property type="match status" value="1"/>
</dbReference>
<sequence length="179" mass="20672">MELKDSQSWKNIATALNAEALAYVEYTFYGQQAAKDGYTQISNIFQETADNELHHAKLLFKRLHDGTVPPTPECLKLASAAEHYEWDVQYKQFAKQAAEEGFEDLARFFEGLAAIEHSHQDRYDLLMKRIEDNEVFKREEVKVWVCTVCGHIHIGKEAPKECPVCKHPQGHFQLRAENY</sequence>
<dbReference type="SUPFAM" id="SSF57802">
    <property type="entry name" value="Rubredoxin-like"/>
    <property type="match status" value="1"/>
</dbReference>
<dbReference type="EMBL" id="SSTM01000003">
    <property type="protein sequence ID" value="TJW10848.1"/>
    <property type="molecule type" value="Genomic_DNA"/>
</dbReference>
<dbReference type="RefSeq" id="WP_136845802.1">
    <property type="nucleotide sequence ID" value="NZ_CANPEU010000032.1"/>
</dbReference>
<dbReference type="Gene3D" id="2.20.28.10">
    <property type="match status" value="1"/>
</dbReference>
<comment type="cofactor">
    <cofactor evidence="1">
        <name>Fe(3+)</name>
        <dbReference type="ChEBI" id="CHEBI:29034"/>
    </cofactor>
</comment>
<feature type="domain" description="Rubredoxin-like" evidence="6">
    <location>
        <begin position="141"/>
        <end position="175"/>
    </location>
</feature>
<dbReference type="PROSITE" id="PS50905">
    <property type="entry name" value="FERRITIN_LIKE"/>
    <property type="match status" value="1"/>
</dbReference>
<dbReference type="PANTHER" id="PTHR43865:SF1">
    <property type="entry name" value="RUBRERYTHRIN-RELATED"/>
    <property type="match status" value="1"/>
</dbReference>
<proteinExistence type="predicted"/>
<evidence type="ECO:0000256" key="5">
    <source>
        <dbReference type="ARBA" id="ARBA00023004"/>
    </source>
</evidence>
<keyword evidence="5" id="KW-0408">Iron</keyword>
<keyword evidence="9" id="KW-1185">Reference proteome</keyword>
<feature type="domain" description="Ferritin-like diiron" evidence="7">
    <location>
        <begin position="2"/>
        <end position="134"/>
    </location>
</feature>
<evidence type="ECO:0000259" key="7">
    <source>
        <dbReference type="PROSITE" id="PS50905"/>
    </source>
</evidence>
<dbReference type="CDD" id="cd00729">
    <property type="entry name" value="rubredoxin_SM"/>
    <property type="match status" value="1"/>
</dbReference>
<dbReference type="AlphaFoldDB" id="A0A4T9TBE1"/>
<evidence type="ECO:0000259" key="6">
    <source>
        <dbReference type="PROSITE" id="PS50903"/>
    </source>
</evidence>